<dbReference type="EMBL" id="JANJYJ010000002">
    <property type="protein sequence ID" value="KAK3225330.1"/>
    <property type="molecule type" value="Genomic_DNA"/>
</dbReference>
<reference evidence="1" key="1">
    <citation type="journal article" date="2023" name="Plant J.">
        <title>Genome sequences and population genomics provide insights into the demographic history, inbreeding, and mutation load of two 'living fossil' tree species of Dipteronia.</title>
        <authorList>
            <person name="Feng Y."/>
            <person name="Comes H.P."/>
            <person name="Chen J."/>
            <person name="Zhu S."/>
            <person name="Lu R."/>
            <person name="Zhang X."/>
            <person name="Li P."/>
            <person name="Qiu J."/>
            <person name="Olsen K.M."/>
            <person name="Qiu Y."/>
        </authorList>
    </citation>
    <scope>NUCLEOTIDE SEQUENCE</scope>
    <source>
        <strain evidence="1">NBL</strain>
    </source>
</reference>
<dbReference type="Proteomes" id="UP001281410">
    <property type="component" value="Unassembled WGS sequence"/>
</dbReference>
<name>A0AAE0AX07_9ROSI</name>
<keyword evidence="2" id="KW-1185">Reference proteome</keyword>
<comment type="caution">
    <text evidence="1">The sequence shown here is derived from an EMBL/GenBank/DDBJ whole genome shotgun (WGS) entry which is preliminary data.</text>
</comment>
<protein>
    <submittedName>
        <fullName evidence="1">Uncharacterized protein</fullName>
    </submittedName>
</protein>
<evidence type="ECO:0000313" key="2">
    <source>
        <dbReference type="Proteomes" id="UP001281410"/>
    </source>
</evidence>
<organism evidence="1 2">
    <name type="scientific">Dipteronia sinensis</name>
    <dbReference type="NCBI Taxonomy" id="43782"/>
    <lineage>
        <taxon>Eukaryota</taxon>
        <taxon>Viridiplantae</taxon>
        <taxon>Streptophyta</taxon>
        <taxon>Embryophyta</taxon>
        <taxon>Tracheophyta</taxon>
        <taxon>Spermatophyta</taxon>
        <taxon>Magnoliopsida</taxon>
        <taxon>eudicotyledons</taxon>
        <taxon>Gunneridae</taxon>
        <taxon>Pentapetalae</taxon>
        <taxon>rosids</taxon>
        <taxon>malvids</taxon>
        <taxon>Sapindales</taxon>
        <taxon>Sapindaceae</taxon>
        <taxon>Hippocastanoideae</taxon>
        <taxon>Acereae</taxon>
        <taxon>Dipteronia</taxon>
    </lineage>
</organism>
<dbReference type="AlphaFoldDB" id="A0AAE0AX07"/>
<proteinExistence type="predicted"/>
<sequence length="99" mass="11387">MLRLRNFAKSVLCFSKHLAVSDMNDMANLLGVQVVECHVKYLGLPSFIERNRHRLFANIKERVWNKLKGWKCLLFSFGGKGGASESCNSSHSYLRYESF</sequence>
<evidence type="ECO:0000313" key="1">
    <source>
        <dbReference type="EMBL" id="KAK3225330.1"/>
    </source>
</evidence>
<accession>A0AAE0AX07</accession>
<gene>
    <name evidence="1" type="ORF">Dsin_005192</name>
</gene>